<dbReference type="Proteomes" id="UP000004030">
    <property type="component" value="Unassembled WGS sequence"/>
</dbReference>
<organism evidence="1 2">
    <name type="scientific">Novosphingobium pentaromativorans US6-1</name>
    <dbReference type="NCBI Taxonomy" id="1088721"/>
    <lineage>
        <taxon>Bacteria</taxon>
        <taxon>Pseudomonadati</taxon>
        <taxon>Pseudomonadota</taxon>
        <taxon>Alphaproteobacteria</taxon>
        <taxon>Sphingomonadales</taxon>
        <taxon>Sphingomonadaceae</taxon>
        <taxon>Novosphingobium</taxon>
    </lineage>
</organism>
<keyword evidence="2" id="KW-1185">Reference proteome</keyword>
<evidence type="ECO:0008006" key="3">
    <source>
        <dbReference type="Google" id="ProtNLM"/>
    </source>
</evidence>
<dbReference type="eggNOG" id="ENOG5033JQK">
    <property type="taxonomic scope" value="Bacteria"/>
</dbReference>
<dbReference type="RefSeq" id="WP_007015471.1">
    <property type="nucleotide sequence ID" value="NZ_AGFM01000078.1"/>
</dbReference>
<sequence length="353" mass="38653">MESRPVTARYGPDYTPKMVAAIASCSTAIGRLDARFTVSPVAKPWAIRTAWTGYAKALQLQSAEVEEIDVFSWGCGLKVPGRPALPSHLDLFDRFDQWRAALDDPDTLAWRDQLPTAIGEPATAAEHPPLVRALDTVRQLARIDHSIKPWLGLPFALRDRGLAATPLPCLAGGVKAFRFKRTISDEDWHAALRGLEHSVTANLERLHDLERLHRDAQRAIVAEYRPGVLPALAALLHHRPLLSPRSVSELLSMSVAGASKLLTRGVACGLLIEITQRRTWRVFLSTDLAVEFGYAAPKRGRPRNEPPSLPANRGLADVFDAFDQEMANIDELLRRGAGVASAIGRAGDDSIPV</sequence>
<evidence type="ECO:0000313" key="1">
    <source>
        <dbReference type="EMBL" id="EHJ58477.1"/>
    </source>
</evidence>
<comment type="caution">
    <text evidence="1">The sequence shown here is derived from an EMBL/GenBank/DDBJ whole genome shotgun (WGS) entry which is preliminary data.</text>
</comment>
<accession>G6EJP3</accession>
<evidence type="ECO:0000313" key="2">
    <source>
        <dbReference type="Proteomes" id="UP000004030"/>
    </source>
</evidence>
<dbReference type="PATRIC" id="fig|1088721.3.peg.4484"/>
<proteinExistence type="predicted"/>
<gene>
    <name evidence="1" type="ORF">NSU_4564</name>
</gene>
<name>G6EJP3_9SPHN</name>
<dbReference type="AlphaFoldDB" id="G6EJP3"/>
<reference evidence="1 2" key="1">
    <citation type="journal article" date="2012" name="J. Bacteriol.">
        <title>Genome sequence of benzo(a)pyrene-degrading bacterium Novosphingobium pentaromativorans US6-1.</title>
        <authorList>
            <person name="Luo Y.R."/>
            <person name="Kang S.G."/>
            <person name="Kim S.J."/>
            <person name="Kim M.R."/>
            <person name="Li N."/>
            <person name="Lee J.H."/>
            <person name="Kwon K.K."/>
        </authorList>
    </citation>
    <scope>NUCLEOTIDE SEQUENCE [LARGE SCALE GENOMIC DNA]</scope>
    <source>
        <strain evidence="1 2">US6-1</strain>
    </source>
</reference>
<dbReference type="EMBL" id="AGFM01000078">
    <property type="protein sequence ID" value="EHJ58477.1"/>
    <property type="molecule type" value="Genomic_DNA"/>
</dbReference>
<protein>
    <recommendedName>
        <fullName evidence="3">HTH DNA binding domain-containing protein</fullName>
    </recommendedName>
</protein>